<accession>A0A4D5RI27</accession>
<dbReference type="EMBL" id="GHJT01001946">
    <property type="protein sequence ID" value="MOY35917.1"/>
    <property type="molecule type" value="Transcribed_RNA"/>
</dbReference>
<evidence type="ECO:0000313" key="2">
    <source>
        <dbReference type="EMBL" id="MOY35917.1"/>
    </source>
</evidence>
<organism evidence="2">
    <name type="scientific">Ixodes scapularis</name>
    <name type="common">Black-legged tick</name>
    <name type="synonym">Deer tick</name>
    <dbReference type="NCBI Taxonomy" id="6945"/>
    <lineage>
        <taxon>Eukaryota</taxon>
        <taxon>Metazoa</taxon>
        <taxon>Ecdysozoa</taxon>
        <taxon>Arthropoda</taxon>
        <taxon>Chelicerata</taxon>
        <taxon>Arachnida</taxon>
        <taxon>Acari</taxon>
        <taxon>Parasitiformes</taxon>
        <taxon>Ixodida</taxon>
        <taxon>Ixodoidea</taxon>
        <taxon>Ixodidae</taxon>
        <taxon>Ixodinae</taxon>
        <taxon>Ixodes</taxon>
    </lineage>
</organism>
<proteinExistence type="predicted"/>
<name>A0A4D5RI27_IXOSC</name>
<reference evidence="2" key="1">
    <citation type="submission" date="2019-04" db="EMBL/GenBank/DDBJ databases">
        <title>An insight into the mialome of Ixodes scapularis.</title>
        <authorList>
            <person name="Ribeiro J.M."/>
            <person name="Mather T.N."/>
            <person name="Karim S."/>
        </authorList>
    </citation>
    <scope>NUCLEOTIDE SEQUENCE</scope>
</reference>
<dbReference type="AlphaFoldDB" id="A0A4D5RI27"/>
<feature type="region of interest" description="Disordered" evidence="1">
    <location>
        <begin position="126"/>
        <end position="145"/>
    </location>
</feature>
<sequence>MPSFALSLVQLCFQSRGRANSRIDCRRPLIPKPSVAPVASFCIGAFSCCPFRKVILNIGLHSLAHSAADGLSPFSSFFRVSHRPNRDGACRAIDVPNIIPASFVRSFVKHAFTPLPRLLRLCRGMGGGSKERPGPTRSHLYVPRH</sequence>
<evidence type="ECO:0000256" key="1">
    <source>
        <dbReference type="SAM" id="MobiDB-lite"/>
    </source>
</evidence>
<protein>
    <submittedName>
        <fullName evidence="2">Putative secreted protein</fullName>
    </submittedName>
</protein>